<keyword evidence="1" id="KW-0812">Transmembrane</keyword>
<gene>
    <name evidence="3" type="ORF">DJ019_12235</name>
</gene>
<reference evidence="3 4" key="1">
    <citation type="submission" date="2018-05" db="EMBL/GenBank/DDBJ databases">
        <authorList>
            <person name="Lanie J.A."/>
            <person name="Ng W.-L."/>
            <person name="Kazmierczak K.M."/>
            <person name="Andrzejewski T.M."/>
            <person name="Davidsen T.M."/>
            <person name="Wayne K.J."/>
            <person name="Tettelin H."/>
            <person name="Glass J.I."/>
            <person name="Rusch D."/>
            <person name="Podicherti R."/>
            <person name="Tsui H.-C.T."/>
            <person name="Winkler M.E."/>
        </authorList>
    </citation>
    <scope>NUCLEOTIDE SEQUENCE [LARGE SCALE GENOMIC DNA]</scope>
    <source>
        <strain evidence="3 4">BUT-10</strain>
    </source>
</reference>
<dbReference type="AlphaFoldDB" id="A0A328BID6"/>
<sequence>MTAATALEPGKIDIARVIQQTFAVLGRNFTTYIVLALLLSGIPTAIISYLQAGNIAAVQSGNFSLGPAYFTTVAVGGLAAIVTSAILQGALVYGAVQDMNGARAGVGDSLATGLRAFLPLIIVSVLFAIAVVFGFMFLVVPGLMIICAWCVAVPALVADRTSILGAFRRSADLTRGNRWRIFGLLVLVWIIALAIGTVVGLITSGASFASGDPAALLRSPVQIVGNLVTNTLTSVVSATGVAVLYVELRRAREGFGAHALADIFS</sequence>
<feature type="domain" description="DUF7847" evidence="2">
    <location>
        <begin position="62"/>
        <end position="247"/>
    </location>
</feature>
<evidence type="ECO:0000256" key="1">
    <source>
        <dbReference type="SAM" id="Phobius"/>
    </source>
</evidence>
<dbReference type="InterPro" id="IPR057169">
    <property type="entry name" value="DUF7847"/>
</dbReference>
<dbReference type="Proteomes" id="UP000249524">
    <property type="component" value="Unassembled WGS sequence"/>
</dbReference>
<comment type="caution">
    <text evidence="3">The sequence shown here is derived from an EMBL/GenBank/DDBJ whole genome shotgun (WGS) entry which is preliminary data.</text>
</comment>
<feature type="transmembrane region" description="Helical" evidence="1">
    <location>
        <begin position="223"/>
        <end position="246"/>
    </location>
</feature>
<keyword evidence="1" id="KW-1133">Transmembrane helix</keyword>
<dbReference type="Pfam" id="PF25231">
    <property type="entry name" value="DUF7847"/>
    <property type="match status" value="1"/>
</dbReference>
<feature type="transmembrane region" description="Helical" evidence="1">
    <location>
        <begin position="70"/>
        <end position="96"/>
    </location>
</feature>
<feature type="transmembrane region" description="Helical" evidence="1">
    <location>
        <begin position="179"/>
        <end position="203"/>
    </location>
</feature>
<proteinExistence type="predicted"/>
<dbReference type="EMBL" id="QFYS01000005">
    <property type="protein sequence ID" value="RAK64788.1"/>
    <property type="molecule type" value="Genomic_DNA"/>
</dbReference>
<feature type="transmembrane region" description="Helical" evidence="1">
    <location>
        <begin position="117"/>
        <end position="137"/>
    </location>
</feature>
<name>A0A328BID6_9CAUL</name>
<feature type="transmembrane region" description="Helical" evidence="1">
    <location>
        <begin position="143"/>
        <end position="167"/>
    </location>
</feature>
<accession>A0A328BID6</accession>
<evidence type="ECO:0000259" key="2">
    <source>
        <dbReference type="Pfam" id="PF25231"/>
    </source>
</evidence>
<keyword evidence="1" id="KW-0472">Membrane</keyword>
<dbReference type="RefSeq" id="WP_111276326.1">
    <property type="nucleotide sequence ID" value="NZ_QFYS01000005.1"/>
</dbReference>
<protein>
    <recommendedName>
        <fullName evidence="2">DUF7847 domain-containing protein</fullName>
    </recommendedName>
</protein>
<dbReference type="OrthoDB" id="7472950at2"/>
<evidence type="ECO:0000313" key="4">
    <source>
        <dbReference type="Proteomes" id="UP000249524"/>
    </source>
</evidence>
<feature type="transmembrane region" description="Helical" evidence="1">
    <location>
        <begin position="29"/>
        <end position="50"/>
    </location>
</feature>
<evidence type="ECO:0000313" key="3">
    <source>
        <dbReference type="EMBL" id="RAK64788.1"/>
    </source>
</evidence>
<keyword evidence="4" id="KW-1185">Reference proteome</keyword>
<organism evidence="3 4">
    <name type="scientific">Phenylobacterium kunshanense</name>
    <dbReference type="NCBI Taxonomy" id="1445034"/>
    <lineage>
        <taxon>Bacteria</taxon>
        <taxon>Pseudomonadati</taxon>
        <taxon>Pseudomonadota</taxon>
        <taxon>Alphaproteobacteria</taxon>
        <taxon>Caulobacterales</taxon>
        <taxon>Caulobacteraceae</taxon>
        <taxon>Phenylobacterium</taxon>
    </lineage>
</organism>